<dbReference type="EMBL" id="FMWL01000002">
    <property type="protein sequence ID" value="SCZ77389.1"/>
    <property type="molecule type" value="Genomic_DNA"/>
</dbReference>
<feature type="coiled-coil region" evidence="1">
    <location>
        <begin position="60"/>
        <end position="120"/>
    </location>
</feature>
<feature type="chain" id="PRO_5039340575" evidence="3">
    <location>
        <begin position="30"/>
        <end position="290"/>
    </location>
</feature>
<feature type="signal peptide" evidence="3">
    <location>
        <begin position="1"/>
        <end position="29"/>
    </location>
</feature>
<dbReference type="STRING" id="1120920.SAMN03080599_00757"/>
<keyword evidence="1" id="KW-0175">Coiled coil</keyword>
<feature type="domain" description="Copper amine oxidase-like N-terminal" evidence="4">
    <location>
        <begin position="154"/>
        <end position="258"/>
    </location>
</feature>
<dbReference type="Pfam" id="PF07833">
    <property type="entry name" value="Cu_amine_oxidN1"/>
    <property type="match status" value="1"/>
</dbReference>
<sequence>MKRNRSKGLVLFLMLVLIMSASILPSAAAKPEKLPKIKPMVTEQPKPQKVIRDTDWEIRKDAAETLKNQLELEKETLEAEYEALLEAGDTDNALIKAEALAAAKARFVQAKAELKSVIRNGYTTEELSALEAAGEALEAADASIEVLPVENIMVKGKHLGFDTPPVIKTGRTLVPVKALVQAFGAQVAWDPALQKVTITKDDLTMVLTLGDTEVFVNGDSVQLDVPAQAMNGRTVVPLRFIAEKMNFVVTYEDGDITVEDAEEAEEADAEDVEEQEEAEANDEASVNEEA</sequence>
<evidence type="ECO:0000259" key="4">
    <source>
        <dbReference type="Pfam" id="PF07833"/>
    </source>
</evidence>
<dbReference type="AlphaFoldDB" id="A0A1G5RVP3"/>
<protein>
    <submittedName>
        <fullName evidence="5">Copper amine oxidase N-terminal domain-containing protein</fullName>
    </submittedName>
</protein>
<reference evidence="5 6" key="1">
    <citation type="submission" date="2016-10" db="EMBL/GenBank/DDBJ databases">
        <authorList>
            <person name="de Groot N.N."/>
        </authorList>
    </citation>
    <scope>NUCLEOTIDE SEQUENCE [LARGE SCALE GENOMIC DNA]</scope>
    <source>
        <strain evidence="5 6">DSM 2784</strain>
    </source>
</reference>
<dbReference type="InterPro" id="IPR012854">
    <property type="entry name" value="Cu_amine_oxidase-like_N"/>
</dbReference>
<dbReference type="SUPFAM" id="SSF55383">
    <property type="entry name" value="Copper amine oxidase, domain N"/>
    <property type="match status" value="1"/>
</dbReference>
<feature type="region of interest" description="Disordered" evidence="2">
    <location>
        <begin position="256"/>
        <end position="290"/>
    </location>
</feature>
<name>A0A1G5RVP3_9FIRM</name>
<dbReference type="Proteomes" id="UP000199208">
    <property type="component" value="Unassembled WGS sequence"/>
</dbReference>
<evidence type="ECO:0000256" key="1">
    <source>
        <dbReference type="SAM" id="Coils"/>
    </source>
</evidence>
<dbReference type="Gene3D" id="3.30.457.10">
    <property type="entry name" value="Copper amine oxidase-like, N-terminal domain"/>
    <property type="match status" value="1"/>
</dbReference>
<dbReference type="InterPro" id="IPR036582">
    <property type="entry name" value="Mao_N_sf"/>
</dbReference>
<evidence type="ECO:0000313" key="5">
    <source>
        <dbReference type="EMBL" id="SCZ77389.1"/>
    </source>
</evidence>
<proteinExistence type="predicted"/>
<gene>
    <name evidence="5" type="ORF">SAMN03080599_00757</name>
</gene>
<keyword evidence="3" id="KW-0732">Signal</keyword>
<organism evidence="5 6">
    <name type="scientific">Acidaminobacter hydrogenoformans DSM 2784</name>
    <dbReference type="NCBI Taxonomy" id="1120920"/>
    <lineage>
        <taxon>Bacteria</taxon>
        <taxon>Bacillati</taxon>
        <taxon>Bacillota</taxon>
        <taxon>Clostridia</taxon>
        <taxon>Peptostreptococcales</taxon>
        <taxon>Acidaminobacteraceae</taxon>
        <taxon>Acidaminobacter</taxon>
    </lineage>
</organism>
<accession>A0A1G5RVP3</accession>
<evidence type="ECO:0000313" key="6">
    <source>
        <dbReference type="Proteomes" id="UP000199208"/>
    </source>
</evidence>
<evidence type="ECO:0000256" key="3">
    <source>
        <dbReference type="SAM" id="SignalP"/>
    </source>
</evidence>
<evidence type="ECO:0000256" key="2">
    <source>
        <dbReference type="SAM" id="MobiDB-lite"/>
    </source>
</evidence>
<dbReference type="RefSeq" id="WP_170829272.1">
    <property type="nucleotide sequence ID" value="NZ_FMWL01000002.1"/>
</dbReference>
<keyword evidence="6" id="KW-1185">Reference proteome</keyword>